<keyword evidence="1" id="KW-0472">Membrane</keyword>
<keyword evidence="1" id="KW-1133">Transmembrane helix</keyword>
<keyword evidence="1" id="KW-0812">Transmembrane</keyword>
<dbReference type="CDD" id="cd19941">
    <property type="entry name" value="TIL"/>
    <property type="match status" value="1"/>
</dbReference>
<protein>
    <recommendedName>
        <fullName evidence="4">TIL domain-containing protein</fullName>
    </recommendedName>
</protein>
<comment type="caution">
    <text evidence="2">The sequence shown here is derived from an EMBL/GenBank/DDBJ whole genome shotgun (WGS) entry which is preliminary data.</text>
</comment>
<dbReference type="EMBL" id="JADBJN010000004">
    <property type="protein sequence ID" value="KAG5669280.1"/>
    <property type="molecule type" value="Genomic_DNA"/>
</dbReference>
<organism evidence="2 3">
    <name type="scientific">Polypedilum vanderplanki</name>
    <name type="common">Sleeping chironomid midge</name>
    <dbReference type="NCBI Taxonomy" id="319348"/>
    <lineage>
        <taxon>Eukaryota</taxon>
        <taxon>Metazoa</taxon>
        <taxon>Ecdysozoa</taxon>
        <taxon>Arthropoda</taxon>
        <taxon>Hexapoda</taxon>
        <taxon>Insecta</taxon>
        <taxon>Pterygota</taxon>
        <taxon>Neoptera</taxon>
        <taxon>Endopterygota</taxon>
        <taxon>Diptera</taxon>
        <taxon>Nematocera</taxon>
        <taxon>Chironomoidea</taxon>
        <taxon>Chironomidae</taxon>
        <taxon>Chironominae</taxon>
        <taxon>Polypedilum</taxon>
        <taxon>Polypedilum</taxon>
    </lineage>
</organism>
<evidence type="ECO:0000256" key="1">
    <source>
        <dbReference type="SAM" id="Phobius"/>
    </source>
</evidence>
<dbReference type="AlphaFoldDB" id="A0A9J6BHY7"/>
<dbReference type="SUPFAM" id="SSF57567">
    <property type="entry name" value="Serine protease inhibitors"/>
    <property type="match status" value="1"/>
</dbReference>
<accession>A0A9J6BHY7</accession>
<dbReference type="Proteomes" id="UP001107558">
    <property type="component" value="Chromosome 4"/>
</dbReference>
<gene>
    <name evidence="2" type="ORF">PVAND_017170</name>
</gene>
<reference evidence="2" key="1">
    <citation type="submission" date="2021-03" db="EMBL/GenBank/DDBJ databases">
        <title>Chromosome level genome of the anhydrobiotic midge Polypedilum vanderplanki.</title>
        <authorList>
            <person name="Yoshida Y."/>
            <person name="Kikawada T."/>
            <person name="Gusev O."/>
        </authorList>
    </citation>
    <scope>NUCLEOTIDE SEQUENCE</scope>
    <source>
        <strain evidence="2">NIAS01</strain>
        <tissue evidence="2">Whole body or cell culture</tissue>
    </source>
</reference>
<feature type="transmembrane region" description="Helical" evidence="1">
    <location>
        <begin position="18"/>
        <end position="36"/>
    </location>
</feature>
<evidence type="ECO:0000313" key="2">
    <source>
        <dbReference type="EMBL" id="KAG5669280.1"/>
    </source>
</evidence>
<evidence type="ECO:0000313" key="3">
    <source>
        <dbReference type="Proteomes" id="UP001107558"/>
    </source>
</evidence>
<evidence type="ECO:0008006" key="4">
    <source>
        <dbReference type="Google" id="ProtNLM"/>
    </source>
</evidence>
<proteinExistence type="predicted"/>
<dbReference type="OrthoDB" id="6236007at2759"/>
<dbReference type="InterPro" id="IPR036084">
    <property type="entry name" value="Ser_inhib-like_sf"/>
</dbReference>
<keyword evidence="3" id="KW-1185">Reference proteome</keyword>
<dbReference type="Gene3D" id="2.10.25.10">
    <property type="entry name" value="Laminin"/>
    <property type="match status" value="1"/>
</dbReference>
<sequence length="103" mass="11621">MRCSLNILVQSYFDNQEINMKIIFGLFVIAFLAVIVTSSPSDKCGENEQYFECESSSRELCECTDAVRFDCREGCQCKNGYCRVNGKCVKRTCTGSPYDAPKN</sequence>
<name>A0A9J6BHY7_POLVA</name>